<feature type="non-terminal residue" evidence="2">
    <location>
        <position position="112"/>
    </location>
</feature>
<sequence>QKAQIESYGPGCKALFKEVARSKRHAEETFESFARDHLQWLSPEQLSDIKALGEDRTAVKNKVNEFYQATEGETRATAREALSSACRELYRSILGDEAANEMQQLKDQNTPF</sequence>
<accession>A0A0B6Z9X1</accession>
<organism evidence="2">
    <name type="scientific">Arion vulgaris</name>
    <dbReference type="NCBI Taxonomy" id="1028688"/>
    <lineage>
        <taxon>Eukaryota</taxon>
        <taxon>Metazoa</taxon>
        <taxon>Spiralia</taxon>
        <taxon>Lophotrochozoa</taxon>
        <taxon>Mollusca</taxon>
        <taxon>Gastropoda</taxon>
        <taxon>Heterobranchia</taxon>
        <taxon>Euthyneura</taxon>
        <taxon>Panpulmonata</taxon>
        <taxon>Eupulmonata</taxon>
        <taxon>Stylommatophora</taxon>
        <taxon>Helicina</taxon>
        <taxon>Arionoidea</taxon>
        <taxon>Arionidae</taxon>
        <taxon>Arion</taxon>
    </lineage>
</organism>
<evidence type="ECO:0000313" key="2">
    <source>
        <dbReference type="EMBL" id="CEK65182.1"/>
    </source>
</evidence>
<proteinExistence type="predicted"/>
<evidence type="ECO:0000259" key="1">
    <source>
        <dbReference type="Pfam" id="PF16469"/>
    </source>
</evidence>
<reference evidence="2" key="1">
    <citation type="submission" date="2014-12" db="EMBL/GenBank/DDBJ databases">
        <title>Insight into the proteome of Arion vulgaris.</title>
        <authorList>
            <person name="Aradska J."/>
            <person name="Bulat T."/>
            <person name="Smidak R."/>
            <person name="Sarate P."/>
            <person name="Gangsoo J."/>
            <person name="Sialana F."/>
            <person name="Bilban M."/>
            <person name="Lubec G."/>
        </authorList>
    </citation>
    <scope>NUCLEOTIDE SEQUENCE</scope>
    <source>
        <tissue evidence="2">Skin</tissue>
    </source>
</reference>
<dbReference type="AlphaFoldDB" id="A0A0B6Z9X1"/>
<feature type="domain" description="Polyprotein allergen nematode" evidence="1">
    <location>
        <begin position="28"/>
        <end position="110"/>
    </location>
</feature>
<dbReference type="Pfam" id="PF16469">
    <property type="entry name" value="NPA"/>
    <property type="match status" value="1"/>
</dbReference>
<dbReference type="InterPro" id="IPR038289">
    <property type="entry name" value="DVA-1_sf"/>
</dbReference>
<feature type="non-terminal residue" evidence="2">
    <location>
        <position position="1"/>
    </location>
</feature>
<dbReference type="EMBL" id="HACG01018317">
    <property type="protein sequence ID" value="CEK65182.1"/>
    <property type="molecule type" value="Transcribed_RNA"/>
</dbReference>
<dbReference type="Gene3D" id="1.10.533.30">
    <property type="entry name" value="Nematode polyprotein allergen ABA-1"/>
    <property type="match status" value="1"/>
</dbReference>
<dbReference type="InterPro" id="IPR032487">
    <property type="entry name" value="ABA-1_nematode"/>
</dbReference>
<name>A0A0B6Z9X1_9EUPU</name>
<protein>
    <recommendedName>
        <fullName evidence="1">Polyprotein allergen nematode domain-containing protein</fullName>
    </recommendedName>
</protein>
<gene>
    <name evidence="2" type="primary">ORF54190</name>
</gene>